<evidence type="ECO:0000256" key="11">
    <source>
        <dbReference type="ARBA" id="ARBA00031350"/>
    </source>
</evidence>
<evidence type="ECO:0000256" key="6">
    <source>
        <dbReference type="ARBA" id="ARBA00022603"/>
    </source>
</evidence>
<dbReference type="Proteomes" id="UP000621510">
    <property type="component" value="Unassembled WGS sequence"/>
</dbReference>
<comment type="caution">
    <text evidence="12">The sequence shown here is derived from an EMBL/GenBank/DDBJ whole genome shotgun (WGS) entry which is preliminary data.</text>
</comment>
<dbReference type="InterPro" id="IPR029063">
    <property type="entry name" value="SAM-dependent_MTases_sf"/>
</dbReference>
<keyword evidence="7" id="KW-0808">Transferase</keyword>
<name>A0ABS1PS69_9ACTN</name>
<evidence type="ECO:0000256" key="3">
    <source>
        <dbReference type="ARBA" id="ARBA00011890"/>
    </source>
</evidence>
<reference evidence="12 13" key="1">
    <citation type="submission" date="2021-01" db="EMBL/GenBank/DDBJ databases">
        <title>WGS of actinomycetes isolated from Thailand.</title>
        <authorList>
            <person name="Thawai C."/>
        </authorList>
    </citation>
    <scope>NUCLEOTIDE SEQUENCE [LARGE SCALE GENOMIC DNA]</scope>
    <source>
        <strain evidence="12 13">CA3R110</strain>
    </source>
</reference>
<dbReference type="NCBIfam" id="TIGR04364">
    <property type="entry name" value="methyltran_FxLD"/>
    <property type="match status" value="1"/>
</dbReference>
<dbReference type="EC" id="2.1.1.77" evidence="3"/>
<dbReference type="PANTHER" id="PTHR11579:SF0">
    <property type="entry name" value="PROTEIN-L-ISOASPARTATE(D-ASPARTATE) O-METHYLTRANSFERASE"/>
    <property type="match status" value="1"/>
</dbReference>
<dbReference type="InterPro" id="IPR000682">
    <property type="entry name" value="PCMT"/>
</dbReference>
<dbReference type="PANTHER" id="PTHR11579">
    <property type="entry name" value="PROTEIN-L-ISOASPARTATE O-METHYLTRANSFERASE"/>
    <property type="match status" value="1"/>
</dbReference>
<comment type="similarity">
    <text evidence="2">Belongs to the methyltransferase superfamily. L-isoaspartyl/D-aspartyl protein methyltransferase family.</text>
</comment>
<dbReference type="EMBL" id="JAERRG010000009">
    <property type="protein sequence ID" value="MBL1115276.1"/>
    <property type="molecule type" value="Genomic_DNA"/>
</dbReference>
<evidence type="ECO:0000256" key="4">
    <source>
        <dbReference type="ARBA" id="ARBA00013346"/>
    </source>
</evidence>
<comment type="subcellular location">
    <subcellularLocation>
        <location evidence="1">Cytoplasm</location>
    </subcellularLocation>
</comment>
<proteinExistence type="inferred from homology"/>
<keyword evidence="5" id="KW-0963">Cytoplasm</keyword>
<keyword evidence="8" id="KW-0949">S-adenosyl-L-methionine</keyword>
<evidence type="ECO:0000256" key="5">
    <source>
        <dbReference type="ARBA" id="ARBA00022490"/>
    </source>
</evidence>
<evidence type="ECO:0000256" key="1">
    <source>
        <dbReference type="ARBA" id="ARBA00004496"/>
    </source>
</evidence>
<dbReference type="CDD" id="cd02440">
    <property type="entry name" value="AdoMet_MTases"/>
    <property type="match status" value="1"/>
</dbReference>
<evidence type="ECO:0000313" key="12">
    <source>
        <dbReference type="EMBL" id="MBL1115276.1"/>
    </source>
</evidence>
<keyword evidence="13" id="KW-1185">Reference proteome</keyword>
<dbReference type="SUPFAM" id="SSF53335">
    <property type="entry name" value="S-adenosyl-L-methionine-dependent methyltransferases"/>
    <property type="match status" value="1"/>
</dbReference>
<evidence type="ECO:0000256" key="8">
    <source>
        <dbReference type="ARBA" id="ARBA00022691"/>
    </source>
</evidence>
<dbReference type="Pfam" id="PF01135">
    <property type="entry name" value="PCMT"/>
    <property type="match status" value="1"/>
</dbReference>
<sequence length="406" mass="44136">MSYDRWTSGPDHADELRAKVVDRLCADGTIVSPEIEAAMRKVPRHAFLPKISLQTVYDAYTAVVINVAEDGSTLSAVSSPHIHALMLEQAQVRPGMSVLEIGSGGLNAAYIAELAGPYGVVTTADIDEEVTDRTACLLAGYYPRIRVVTADAAEPIPFLDDQFDVIMVTAGAWDIPPAWISHLKPGGRLVVPLRMRGLVRCVSFRADGHLESESVRLCGLMPLRGSAAHREERLLVAPGVELCFDDELPADVRPLDRALETGGVEMLTGVTAGPRDVLETLHMHLAIALPGFCTMTVDPHVSVGIITPDNRGFSLAAVDGETFGYLTSRRAQEEGTVELAFHAFGPDAWDFAAVVVKHVREWADRWRDRLGPVIRVYPASTPDGQILGDRIIAKRHSRISLAWPTA</sequence>
<keyword evidence="6 12" id="KW-0489">Methyltransferase</keyword>
<organism evidence="12 13">
    <name type="scientific">Streptomyces endocoffeicus</name>
    <dbReference type="NCBI Taxonomy" id="2898945"/>
    <lineage>
        <taxon>Bacteria</taxon>
        <taxon>Bacillati</taxon>
        <taxon>Actinomycetota</taxon>
        <taxon>Actinomycetes</taxon>
        <taxon>Kitasatosporales</taxon>
        <taxon>Streptomycetaceae</taxon>
        <taxon>Streptomyces</taxon>
    </lineage>
</organism>
<dbReference type="InterPro" id="IPR027573">
    <property type="entry name" value="Methyltran_FxLD"/>
</dbReference>
<dbReference type="GO" id="GO:0032259">
    <property type="term" value="P:methylation"/>
    <property type="evidence" value="ECO:0007669"/>
    <property type="project" value="UniProtKB-KW"/>
</dbReference>
<protein>
    <recommendedName>
        <fullName evidence="4">Protein-L-isoaspartate O-methyltransferase</fullName>
        <ecNumber evidence="3">2.1.1.77</ecNumber>
    </recommendedName>
    <alternativeName>
        <fullName evidence="11">L-isoaspartyl protein carboxyl methyltransferase</fullName>
    </alternativeName>
    <alternativeName>
        <fullName evidence="9">Protein L-isoaspartyl methyltransferase</fullName>
    </alternativeName>
    <alternativeName>
        <fullName evidence="10">Protein-beta-aspartate methyltransferase</fullName>
    </alternativeName>
</protein>
<evidence type="ECO:0000256" key="10">
    <source>
        <dbReference type="ARBA" id="ARBA00031323"/>
    </source>
</evidence>
<evidence type="ECO:0000256" key="7">
    <source>
        <dbReference type="ARBA" id="ARBA00022679"/>
    </source>
</evidence>
<evidence type="ECO:0000256" key="2">
    <source>
        <dbReference type="ARBA" id="ARBA00005369"/>
    </source>
</evidence>
<evidence type="ECO:0000313" key="13">
    <source>
        <dbReference type="Proteomes" id="UP000621510"/>
    </source>
</evidence>
<dbReference type="Gene3D" id="3.40.50.150">
    <property type="entry name" value="Vaccinia Virus protein VP39"/>
    <property type="match status" value="1"/>
</dbReference>
<accession>A0ABS1PS69</accession>
<gene>
    <name evidence="12" type="primary">fxlM</name>
    <name evidence="12" type="ORF">JK364_23170</name>
</gene>
<evidence type="ECO:0000256" key="9">
    <source>
        <dbReference type="ARBA" id="ARBA00030757"/>
    </source>
</evidence>
<dbReference type="GO" id="GO:0008168">
    <property type="term" value="F:methyltransferase activity"/>
    <property type="evidence" value="ECO:0007669"/>
    <property type="project" value="UniProtKB-KW"/>
</dbReference>
<dbReference type="RefSeq" id="WP_201853072.1">
    <property type="nucleotide sequence ID" value="NZ_JAERRG010000009.1"/>
</dbReference>